<feature type="domain" description="Luciferase-like" evidence="2">
    <location>
        <begin position="15"/>
        <end position="95"/>
    </location>
</feature>
<dbReference type="EMBL" id="UINC01016529">
    <property type="protein sequence ID" value="SVA68752.1"/>
    <property type="molecule type" value="Genomic_DNA"/>
</dbReference>
<proteinExistence type="predicted"/>
<reference evidence="3" key="1">
    <citation type="submission" date="2018-05" db="EMBL/GenBank/DDBJ databases">
        <authorList>
            <person name="Lanie J.A."/>
            <person name="Ng W.-L."/>
            <person name="Kazmierczak K.M."/>
            <person name="Andrzejewski T.M."/>
            <person name="Davidsen T.M."/>
            <person name="Wayne K.J."/>
            <person name="Tettelin H."/>
            <person name="Glass J.I."/>
            <person name="Rusch D."/>
            <person name="Podicherti R."/>
            <person name="Tsui H.-C.T."/>
            <person name="Winkler M.E."/>
        </authorList>
    </citation>
    <scope>NUCLEOTIDE SEQUENCE</scope>
</reference>
<accession>A0A381XW91</accession>
<dbReference type="CDD" id="cd01097">
    <property type="entry name" value="Tetrahydromethanopterin_reductase"/>
    <property type="match status" value="1"/>
</dbReference>
<keyword evidence="1" id="KW-0560">Oxidoreductase</keyword>
<dbReference type="GO" id="GO:0016705">
    <property type="term" value="F:oxidoreductase activity, acting on paired donors, with incorporation or reduction of molecular oxygen"/>
    <property type="evidence" value="ECO:0007669"/>
    <property type="project" value="InterPro"/>
</dbReference>
<protein>
    <recommendedName>
        <fullName evidence="2">Luciferase-like domain-containing protein</fullName>
    </recommendedName>
</protein>
<evidence type="ECO:0000256" key="1">
    <source>
        <dbReference type="ARBA" id="ARBA00023002"/>
    </source>
</evidence>
<evidence type="ECO:0000313" key="3">
    <source>
        <dbReference type="EMBL" id="SVA68752.1"/>
    </source>
</evidence>
<organism evidence="3">
    <name type="scientific">marine metagenome</name>
    <dbReference type="NCBI Taxonomy" id="408172"/>
    <lineage>
        <taxon>unclassified sequences</taxon>
        <taxon>metagenomes</taxon>
        <taxon>ecological metagenomes</taxon>
    </lineage>
</organism>
<dbReference type="AlphaFoldDB" id="A0A381XW91"/>
<dbReference type="PANTHER" id="PTHR43244:SF1">
    <property type="entry name" value="5,10-METHYLENETETRAHYDROMETHANOPTERIN REDUCTASE"/>
    <property type="match status" value="1"/>
</dbReference>
<sequence>MPLPGGEGKAIRSSAPPCDVPIWVASLGPSNLEMTGAVADGWLGGSFIPETGHIFIDRIKAGAVKAGRDFTSIEMMIPLSLEFTDDVDEAGKRHARGY</sequence>
<feature type="non-terminal residue" evidence="3">
    <location>
        <position position="98"/>
    </location>
</feature>
<dbReference type="InterPro" id="IPR036661">
    <property type="entry name" value="Luciferase-like_sf"/>
</dbReference>
<dbReference type="Pfam" id="PF00296">
    <property type="entry name" value="Bac_luciferase"/>
    <property type="match status" value="1"/>
</dbReference>
<dbReference type="InterPro" id="IPR011251">
    <property type="entry name" value="Luciferase-like_dom"/>
</dbReference>
<dbReference type="PANTHER" id="PTHR43244">
    <property type="match status" value="1"/>
</dbReference>
<name>A0A381XW91_9ZZZZ</name>
<dbReference type="SUPFAM" id="SSF51679">
    <property type="entry name" value="Bacterial luciferase-like"/>
    <property type="match status" value="1"/>
</dbReference>
<dbReference type="InterPro" id="IPR050564">
    <property type="entry name" value="F420-G6PD/mer"/>
</dbReference>
<dbReference type="Gene3D" id="3.20.20.30">
    <property type="entry name" value="Luciferase-like domain"/>
    <property type="match status" value="1"/>
</dbReference>
<gene>
    <name evidence="3" type="ORF">METZ01_LOCUS121606</name>
</gene>
<evidence type="ECO:0000259" key="2">
    <source>
        <dbReference type="Pfam" id="PF00296"/>
    </source>
</evidence>